<evidence type="ECO:0000313" key="4">
    <source>
        <dbReference type="EMBL" id="XBO38918.1"/>
    </source>
</evidence>
<dbReference type="GO" id="GO:0005737">
    <property type="term" value="C:cytoplasm"/>
    <property type="evidence" value="ECO:0007669"/>
    <property type="project" value="UniProtKB-SubCell"/>
</dbReference>
<comment type="subcellular location">
    <subcellularLocation>
        <location evidence="2">Cytoplasm</location>
    </subcellularLocation>
</comment>
<comment type="similarity">
    <text evidence="1 2">Belongs to the universal stress protein A family.</text>
</comment>
<feature type="domain" description="UspA" evidence="3">
    <location>
        <begin position="1"/>
        <end position="145"/>
    </location>
</feature>
<name>A0AAU7JF39_9HYPH</name>
<gene>
    <name evidence="4" type="ORF">ABEG18_25100</name>
</gene>
<evidence type="ECO:0000259" key="3">
    <source>
        <dbReference type="Pfam" id="PF00582"/>
    </source>
</evidence>
<keyword evidence="2" id="KW-0963">Cytoplasm</keyword>
<dbReference type="PRINTS" id="PR01438">
    <property type="entry name" value="UNVRSLSTRESS"/>
</dbReference>
<dbReference type="CDD" id="cd00293">
    <property type="entry name" value="USP-like"/>
    <property type="match status" value="1"/>
</dbReference>
<dbReference type="AlphaFoldDB" id="A0AAU7JF39"/>
<dbReference type="SUPFAM" id="SSF52402">
    <property type="entry name" value="Adenine nucleotide alpha hydrolases-like"/>
    <property type="match status" value="1"/>
</dbReference>
<accession>A0AAU7JF39</accession>
<dbReference type="InterPro" id="IPR006015">
    <property type="entry name" value="Universal_stress_UspA"/>
</dbReference>
<dbReference type="Gene3D" id="3.40.50.620">
    <property type="entry name" value="HUPs"/>
    <property type="match status" value="1"/>
</dbReference>
<evidence type="ECO:0000256" key="2">
    <source>
        <dbReference type="PIRNR" id="PIRNR006276"/>
    </source>
</evidence>
<reference evidence="4" key="1">
    <citation type="submission" date="2024-05" db="EMBL/GenBank/DDBJ databases">
        <authorList>
            <person name="Kim S."/>
            <person name="Heo J."/>
            <person name="Choi H."/>
            <person name="Choi Y."/>
            <person name="Kwon S.-W."/>
            <person name="Kim Y."/>
        </authorList>
    </citation>
    <scope>NUCLEOTIDE SEQUENCE</scope>
    <source>
        <strain evidence="4">KACC 23698</strain>
    </source>
</reference>
<dbReference type="PIRSF" id="PIRSF006276">
    <property type="entry name" value="UspA"/>
    <property type="match status" value="1"/>
</dbReference>
<dbReference type="PANTHER" id="PTHR46268:SF15">
    <property type="entry name" value="UNIVERSAL STRESS PROTEIN HP_0031"/>
    <property type="match status" value="1"/>
</dbReference>
<dbReference type="PANTHER" id="PTHR46268">
    <property type="entry name" value="STRESS RESPONSE PROTEIN NHAX"/>
    <property type="match status" value="1"/>
</dbReference>
<dbReference type="RefSeq" id="WP_406855758.1">
    <property type="nucleotide sequence ID" value="NZ_CP157484.1"/>
</dbReference>
<dbReference type="EMBL" id="CP157484">
    <property type="protein sequence ID" value="XBO38918.1"/>
    <property type="molecule type" value="Genomic_DNA"/>
</dbReference>
<dbReference type="Pfam" id="PF00582">
    <property type="entry name" value="Usp"/>
    <property type="match status" value="1"/>
</dbReference>
<evidence type="ECO:0000256" key="1">
    <source>
        <dbReference type="ARBA" id="ARBA00008791"/>
    </source>
</evidence>
<dbReference type="InterPro" id="IPR006016">
    <property type="entry name" value="UspA"/>
</dbReference>
<protein>
    <recommendedName>
        <fullName evidence="2">Universal stress protein</fullName>
    </recommendedName>
</protein>
<sequence length="149" mass="15809">MYSEILVATDGAPLAQNSVQHAADLAAALGAKLTILTVTEPFHVFSLEVEQVEDSRAAFASHAKAHAEMVLSAAAALATTRDVQCDVVHREAEHPYRAIIEVARERRSDLIVMGSHGRGGLAAVVLGSQTLKVLTHSRTPVLVVRPAQG</sequence>
<organism evidence="4">
    <name type="scientific">Alsobacter sp. KACC 23698</name>
    <dbReference type="NCBI Taxonomy" id="3149229"/>
    <lineage>
        <taxon>Bacteria</taxon>
        <taxon>Pseudomonadati</taxon>
        <taxon>Pseudomonadota</taxon>
        <taxon>Alphaproteobacteria</taxon>
        <taxon>Hyphomicrobiales</taxon>
        <taxon>Alsobacteraceae</taxon>
        <taxon>Alsobacter</taxon>
    </lineage>
</organism>
<dbReference type="InterPro" id="IPR014729">
    <property type="entry name" value="Rossmann-like_a/b/a_fold"/>
</dbReference>
<proteinExistence type="inferred from homology"/>